<feature type="domain" description="CD-NTase-associated protein 12/Pycsar effector protein TIR" evidence="1">
    <location>
        <begin position="111"/>
        <end position="230"/>
    </location>
</feature>
<evidence type="ECO:0000313" key="2">
    <source>
        <dbReference type="EMBL" id="PYE38385.1"/>
    </source>
</evidence>
<evidence type="ECO:0000313" key="3">
    <source>
        <dbReference type="Proteomes" id="UP000247746"/>
    </source>
</evidence>
<dbReference type="OrthoDB" id="5497289at2"/>
<dbReference type="AlphaFoldDB" id="A0A2V4VHS9"/>
<dbReference type="EMBL" id="QJSU01000007">
    <property type="protein sequence ID" value="PYE38385.1"/>
    <property type="molecule type" value="Genomic_DNA"/>
</dbReference>
<dbReference type="Pfam" id="PF10137">
    <property type="entry name" value="CAP12-PCTIR_TIR"/>
    <property type="match status" value="1"/>
</dbReference>
<gene>
    <name evidence="2" type="ORF">DFP82_1077</name>
</gene>
<dbReference type="GO" id="GO:0050135">
    <property type="term" value="F:NADP+ nucleosidase activity"/>
    <property type="evidence" value="ECO:0007669"/>
    <property type="project" value="InterPro"/>
</dbReference>
<evidence type="ECO:0000259" key="1">
    <source>
        <dbReference type="Pfam" id="PF10137"/>
    </source>
</evidence>
<keyword evidence="3" id="KW-1185">Reference proteome</keyword>
<reference evidence="2 3" key="1">
    <citation type="submission" date="2018-06" db="EMBL/GenBank/DDBJ databases">
        <title>Genomic Encyclopedia of Type Strains, Phase III (KMG-III): the genomes of soil and plant-associated and newly described type strains.</title>
        <authorList>
            <person name="Whitman W."/>
        </authorList>
    </citation>
    <scope>NUCLEOTIDE SEQUENCE [LARGE SCALE GENOMIC DNA]</scope>
    <source>
        <strain evidence="2 3">CECT 5889</strain>
    </source>
</reference>
<proteinExistence type="predicted"/>
<dbReference type="RefSeq" id="WP_110923546.1">
    <property type="nucleotide sequence ID" value="NZ_QJSU01000007.1"/>
</dbReference>
<comment type="caution">
    <text evidence="2">The sequence shown here is derived from an EMBL/GenBank/DDBJ whole genome shotgun (WGS) entry which is preliminary data.</text>
</comment>
<name>A0A2V4VHS9_9GAMM</name>
<organism evidence="2 3">
    <name type="scientific">Psychrobacter fozii</name>
    <dbReference type="NCBI Taxonomy" id="198480"/>
    <lineage>
        <taxon>Bacteria</taxon>
        <taxon>Pseudomonadati</taxon>
        <taxon>Pseudomonadota</taxon>
        <taxon>Gammaproteobacteria</taxon>
        <taxon>Moraxellales</taxon>
        <taxon>Moraxellaceae</taxon>
        <taxon>Psychrobacter</taxon>
    </lineage>
</organism>
<sequence>MNKVETFKILRQDFQNLTYENHENQDKLSIRFTALISKFIDSESAYIKKFDNVSFTSGTNFFYEPKSKEIWMAGHKHALQLIDDVIEDIELFDTLDRPTKKESLITKDSSKVFIVHGHDDGAKETVARFVDKLGFKAVILHEQVDSGATIIEKLGKHTDVGFAIVLYTECDIGGVIKSNPEDLKPRARQNVIFEHGLLIGKIGRANVVALVKGNVEIPNDISGVVYKSMDTSGAWKYSIAREMKSSGYDVDMNKID</sequence>
<accession>A0A2V4VHS9</accession>
<dbReference type="InterPro" id="IPR019302">
    <property type="entry name" value="CAP12/PCTIR_TIR_dom"/>
</dbReference>
<protein>
    <submittedName>
        <fullName evidence="2">Putative nucleotide-binding protein with TIR-like domain</fullName>
    </submittedName>
</protein>
<dbReference type="Proteomes" id="UP000247746">
    <property type="component" value="Unassembled WGS sequence"/>
</dbReference>